<comment type="caution">
    <text evidence="3">The sequence shown here is derived from an EMBL/GenBank/DDBJ whole genome shotgun (WGS) entry which is preliminary data.</text>
</comment>
<dbReference type="PANTHER" id="PTHR43031">
    <property type="entry name" value="FAD-DEPENDENT OXIDOREDUCTASE"/>
    <property type="match status" value="1"/>
</dbReference>
<evidence type="ECO:0000259" key="2">
    <source>
        <dbReference type="PROSITE" id="PS50206"/>
    </source>
</evidence>
<sequence>MQEYIEFAQQHTLLVIGFLVVLGLIFWAEFSRFTRKYTMVNATEAVRILNKDKVTILDVRENRETQGGVIKGARTIPVSEVANHLAEFEKNKNNPFLVYCASGNRSGGTCNLLTSKGFDDVYNLSGGLMSWKSENLPLSKK</sequence>
<proteinExistence type="predicted"/>
<dbReference type="InterPro" id="IPR050229">
    <property type="entry name" value="GlpE_sulfurtransferase"/>
</dbReference>
<name>A0A7V2WUZ8_LEUMU</name>
<dbReference type="CDD" id="cd00158">
    <property type="entry name" value="RHOD"/>
    <property type="match status" value="1"/>
</dbReference>
<dbReference type="EMBL" id="DRMS01000224">
    <property type="protein sequence ID" value="HFC92330.1"/>
    <property type="molecule type" value="Genomic_DNA"/>
</dbReference>
<dbReference type="SMART" id="SM00450">
    <property type="entry name" value="RHOD"/>
    <property type="match status" value="1"/>
</dbReference>
<dbReference type="AlphaFoldDB" id="A0A7V2WUZ8"/>
<feature type="domain" description="Rhodanese" evidence="2">
    <location>
        <begin position="50"/>
        <end position="140"/>
    </location>
</feature>
<dbReference type="SUPFAM" id="SSF52821">
    <property type="entry name" value="Rhodanese/Cell cycle control phosphatase"/>
    <property type="match status" value="1"/>
</dbReference>
<feature type="transmembrane region" description="Helical" evidence="1">
    <location>
        <begin position="12"/>
        <end position="30"/>
    </location>
</feature>
<keyword evidence="1" id="KW-0472">Membrane</keyword>
<keyword evidence="1" id="KW-1133">Transmembrane helix</keyword>
<dbReference type="InterPro" id="IPR036873">
    <property type="entry name" value="Rhodanese-like_dom_sf"/>
</dbReference>
<organism evidence="3">
    <name type="scientific">Leucothrix mucor</name>
    <dbReference type="NCBI Taxonomy" id="45248"/>
    <lineage>
        <taxon>Bacteria</taxon>
        <taxon>Pseudomonadati</taxon>
        <taxon>Pseudomonadota</taxon>
        <taxon>Gammaproteobacteria</taxon>
        <taxon>Thiotrichales</taxon>
        <taxon>Thiotrichaceae</taxon>
        <taxon>Leucothrix</taxon>
    </lineage>
</organism>
<dbReference type="Proteomes" id="UP000885750">
    <property type="component" value="Unassembled WGS sequence"/>
</dbReference>
<keyword evidence="1" id="KW-0812">Transmembrane</keyword>
<dbReference type="Gene3D" id="3.40.250.10">
    <property type="entry name" value="Rhodanese-like domain"/>
    <property type="match status" value="1"/>
</dbReference>
<accession>A0A7V2WUZ8</accession>
<protein>
    <submittedName>
        <fullName evidence="3">Rhodanese-like domain-containing protein</fullName>
    </submittedName>
</protein>
<dbReference type="InterPro" id="IPR001763">
    <property type="entry name" value="Rhodanese-like_dom"/>
</dbReference>
<gene>
    <name evidence="3" type="ORF">ENJ51_05905</name>
</gene>
<evidence type="ECO:0000256" key="1">
    <source>
        <dbReference type="SAM" id="Phobius"/>
    </source>
</evidence>
<dbReference type="Pfam" id="PF00581">
    <property type="entry name" value="Rhodanese"/>
    <property type="match status" value="1"/>
</dbReference>
<dbReference type="PANTHER" id="PTHR43031:SF18">
    <property type="entry name" value="RHODANESE-RELATED SULFURTRANSFERASES"/>
    <property type="match status" value="1"/>
</dbReference>
<dbReference type="PROSITE" id="PS50206">
    <property type="entry name" value="RHODANESE_3"/>
    <property type="match status" value="1"/>
</dbReference>
<reference evidence="3" key="1">
    <citation type="journal article" date="2020" name="mSystems">
        <title>Genome- and Community-Level Interaction Insights into Carbon Utilization and Element Cycling Functions of Hydrothermarchaeota in Hydrothermal Sediment.</title>
        <authorList>
            <person name="Zhou Z."/>
            <person name="Liu Y."/>
            <person name="Xu W."/>
            <person name="Pan J."/>
            <person name="Luo Z.H."/>
            <person name="Li M."/>
        </authorList>
    </citation>
    <scope>NUCLEOTIDE SEQUENCE [LARGE SCALE GENOMIC DNA]</scope>
    <source>
        <strain evidence="3">HyVt-493</strain>
    </source>
</reference>
<evidence type="ECO:0000313" key="3">
    <source>
        <dbReference type="EMBL" id="HFC92330.1"/>
    </source>
</evidence>